<reference evidence="3" key="1">
    <citation type="submission" date="2022-04" db="EMBL/GenBank/DDBJ databases">
        <title>A functionally conserved STORR gene fusion in Papaver species that diverged 16.8 million years ago.</title>
        <authorList>
            <person name="Catania T."/>
        </authorList>
    </citation>
    <scope>NUCLEOTIDE SEQUENCE</scope>
    <source>
        <strain evidence="3">S-188037</strain>
    </source>
</reference>
<accession>A0AAD4T9C2</accession>
<gene>
    <name evidence="3" type="ORF">MKW98_006631</name>
</gene>
<evidence type="ECO:0000313" key="4">
    <source>
        <dbReference type="Proteomes" id="UP001202328"/>
    </source>
</evidence>
<organism evidence="3 4">
    <name type="scientific">Papaver atlanticum</name>
    <dbReference type="NCBI Taxonomy" id="357466"/>
    <lineage>
        <taxon>Eukaryota</taxon>
        <taxon>Viridiplantae</taxon>
        <taxon>Streptophyta</taxon>
        <taxon>Embryophyta</taxon>
        <taxon>Tracheophyta</taxon>
        <taxon>Spermatophyta</taxon>
        <taxon>Magnoliopsida</taxon>
        <taxon>Ranunculales</taxon>
        <taxon>Papaveraceae</taxon>
        <taxon>Papaveroideae</taxon>
        <taxon>Papaver</taxon>
    </lineage>
</organism>
<dbReference type="InterPro" id="IPR041540">
    <property type="entry name" value="VATC"/>
</dbReference>
<feature type="compositionally biased region" description="Polar residues" evidence="1">
    <location>
        <begin position="64"/>
        <end position="84"/>
    </location>
</feature>
<dbReference type="InterPro" id="IPR047139">
    <property type="entry name" value="ANKZ1/VMS1"/>
</dbReference>
<sequence length="124" mass="13299">AEAAARAKSAPTMSQGQSSKSVPKQQAQSTRVPPLSKEEELKREREKRALAAEKRMAAAAALAQDTNETTAPPTVSGPSTGTSDGLSCSCCKVSLAGKVPFHRYNYKYCSTSCMHVHKELLEDE</sequence>
<dbReference type="Proteomes" id="UP001202328">
    <property type="component" value="Unassembled WGS sequence"/>
</dbReference>
<protein>
    <recommendedName>
        <fullName evidence="2">Vms1-associating treble clef domain-containing protein</fullName>
    </recommendedName>
</protein>
<feature type="region of interest" description="Disordered" evidence="1">
    <location>
        <begin position="1"/>
        <end position="84"/>
    </location>
</feature>
<dbReference type="PANTHER" id="PTHR16036">
    <property type="entry name" value="ANKYRIN REPEAT AND ZINC FINGER DOMAIN-CONTAINING PROTEIN 1"/>
    <property type="match status" value="1"/>
</dbReference>
<dbReference type="GO" id="GO:0036503">
    <property type="term" value="P:ERAD pathway"/>
    <property type="evidence" value="ECO:0007669"/>
    <property type="project" value="TreeGrafter"/>
</dbReference>
<feature type="compositionally biased region" description="Polar residues" evidence="1">
    <location>
        <begin position="11"/>
        <end position="31"/>
    </location>
</feature>
<dbReference type="EMBL" id="JAJJMB010004055">
    <property type="protein sequence ID" value="KAI3944470.1"/>
    <property type="molecule type" value="Genomic_DNA"/>
</dbReference>
<dbReference type="AlphaFoldDB" id="A0AAD4T9C2"/>
<feature type="domain" description="Vms1-associating treble clef" evidence="2">
    <location>
        <begin position="86"/>
        <end position="119"/>
    </location>
</feature>
<proteinExistence type="predicted"/>
<dbReference type="PANTHER" id="PTHR16036:SF2">
    <property type="entry name" value="TRNA ENDONUCLEASE ANKZF1"/>
    <property type="match status" value="1"/>
</dbReference>
<name>A0AAD4T9C2_9MAGN</name>
<evidence type="ECO:0000259" key="2">
    <source>
        <dbReference type="Pfam" id="PF18716"/>
    </source>
</evidence>
<evidence type="ECO:0000256" key="1">
    <source>
        <dbReference type="SAM" id="MobiDB-lite"/>
    </source>
</evidence>
<keyword evidence="4" id="KW-1185">Reference proteome</keyword>
<comment type="caution">
    <text evidence="3">The sequence shown here is derived from an EMBL/GenBank/DDBJ whole genome shotgun (WGS) entry which is preliminary data.</text>
</comment>
<feature type="non-terminal residue" evidence="3">
    <location>
        <position position="1"/>
    </location>
</feature>
<dbReference type="Pfam" id="PF18716">
    <property type="entry name" value="VATC"/>
    <property type="match status" value="1"/>
</dbReference>
<feature type="compositionally biased region" description="Basic and acidic residues" evidence="1">
    <location>
        <begin position="36"/>
        <end position="56"/>
    </location>
</feature>
<evidence type="ECO:0000313" key="3">
    <source>
        <dbReference type="EMBL" id="KAI3944470.1"/>
    </source>
</evidence>